<dbReference type="WBParaSite" id="RSKR_0000275900.1">
    <property type="protein sequence ID" value="RSKR_0000275900.1"/>
    <property type="gene ID" value="RSKR_0000275900"/>
</dbReference>
<protein>
    <submittedName>
        <fullName evidence="2">MFS domain-containing protein</fullName>
    </submittedName>
</protein>
<sequence length="406" mass="45215">MLEIDKKKKTLFILCVIFGIWHVGTQHTTTLISYLQWETTVPLTIVDLGYIQSFGALMNAVGALILGQLTDTTGPKTIFIFASICTCFYYCGLALCHTWLAFFLVQIFRIGYQLDSTAEMYLATITTEKERTGALMTLTIPQAIAMFIGPITASRIAVWTDLRTSQFSAGIAMFVTIIPVIYFALPSTHGIPKIASARLRPQVYWPMITRNPALREGLILRCVIVAAYICYELIARNFLLRQYMHGTNDSAIVLIVMGSALLAMQFCVLPFLQKRLSPKALLQVALGALLLCYIMVNFTSSLEQFLIITAVQTSAYAIAYAESCTQITSSVESTDLGKATGLASMTQWLTHFIVPIYTSHLVEHYQFHYAFYTSALAIAALMVYVSFFAKHYNARVRSLLPSLVIA</sequence>
<proteinExistence type="predicted"/>
<name>A0AC35TQ59_9BILA</name>
<reference evidence="2" key="1">
    <citation type="submission" date="2016-11" db="UniProtKB">
        <authorList>
            <consortium name="WormBaseParasite"/>
        </authorList>
    </citation>
    <scope>IDENTIFICATION</scope>
    <source>
        <strain evidence="2">KR3021</strain>
    </source>
</reference>
<organism evidence="1 2">
    <name type="scientific">Rhabditophanes sp. KR3021</name>
    <dbReference type="NCBI Taxonomy" id="114890"/>
    <lineage>
        <taxon>Eukaryota</taxon>
        <taxon>Metazoa</taxon>
        <taxon>Ecdysozoa</taxon>
        <taxon>Nematoda</taxon>
        <taxon>Chromadorea</taxon>
        <taxon>Rhabditida</taxon>
        <taxon>Tylenchina</taxon>
        <taxon>Panagrolaimomorpha</taxon>
        <taxon>Strongyloidoidea</taxon>
        <taxon>Alloionematidae</taxon>
        <taxon>Rhabditophanes</taxon>
    </lineage>
</organism>
<evidence type="ECO:0000313" key="2">
    <source>
        <dbReference type="WBParaSite" id="RSKR_0000275900.1"/>
    </source>
</evidence>
<accession>A0AC35TQ59</accession>
<evidence type="ECO:0000313" key="1">
    <source>
        <dbReference type="Proteomes" id="UP000095286"/>
    </source>
</evidence>
<dbReference type="Proteomes" id="UP000095286">
    <property type="component" value="Unplaced"/>
</dbReference>